<name>A0A9P1NM12_9PROT</name>
<sequence length="90" mass="9680">MVKGSDGLETICFPEFPSQELREREGERTECRGAIREGAAVAAPGVLRRVVAVRIRGAVRRVAVEAAVAAAVEGRSRRTWKICCAAARTA</sequence>
<keyword evidence="2" id="KW-1185">Reference proteome</keyword>
<gene>
    <name evidence="1" type="ORF">AZOBR_100100</name>
</gene>
<evidence type="ECO:0000313" key="1">
    <source>
        <dbReference type="EMBL" id="CCC97714.1"/>
    </source>
</evidence>
<reference evidence="1 2" key="1">
    <citation type="journal article" date="2011" name="PLoS Genet.">
        <title>Azospirillum genomes reveal transition of bacteria from aquatic to terrestrial environments.</title>
        <authorList>
            <person name="Wisniewski-Dye F."/>
            <person name="Borziak K."/>
            <person name="Khalsa-Moyers G."/>
            <person name="Alexandre G."/>
            <person name="Sukharnikov L.O."/>
            <person name="Wuichet K."/>
            <person name="Hurst G.B."/>
            <person name="McDonald W.H."/>
            <person name="Robertson J.S."/>
            <person name="Barbe V."/>
            <person name="Calteau A."/>
            <person name="Rouy Z."/>
            <person name="Mangenot S."/>
            <person name="Prigent-Combaret C."/>
            <person name="Normand P."/>
            <person name="Boyer M."/>
            <person name="Siguier P."/>
            <person name="Dessaux Y."/>
            <person name="Elmerich C."/>
            <person name="Condemine G."/>
            <person name="Krishnen G."/>
            <person name="Kennedy I."/>
            <person name="Paterson A.H."/>
            <person name="Gonzalez V."/>
            <person name="Mavingui P."/>
            <person name="Zhulin I.B."/>
        </authorList>
    </citation>
    <scope>NUCLEOTIDE SEQUENCE [LARGE SCALE GENOMIC DNA]</scope>
    <source>
        <strain evidence="1 2">Sp245</strain>
    </source>
</reference>
<dbReference type="EMBL" id="HE577327">
    <property type="protein sequence ID" value="CCC97714.1"/>
    <property type="molecule type" value="Genomic_DNA"/>
</dbReference>
<organism evidence="1 2">
    <name type="scientific">Azospirillum baldaniorum</name>
    <dbReference type="NCBI Taxonomy" id="1064539"/>
    <lineage>
        <taxon>Bacteria</taxon>
        <taxon>Pseudomonadati</taxon>
        <taxon>Pseudomonadota</taxon>
        <taxon>Alphaproteobacteria</taxon>
        <taxon>Rhodospirillales</taxon>
        <taxon>Azospirillaceae</taxon>
        <taxon>Azospirillum</taxon>
    </lineage>
</organism>
<accession>A0A9P1NM12</accession>
<dbReference type="AlphaFoldDB" id="A0A9P1NM12"/>
<evidence type="ECO:0000313" key="2">
    <source>
        <dbReference type="Proteomes" id="UP000007319"/>
    </source>
</evidence>
<dbReference type="Proteomes" id="UP000007319">
    <property type="component" value="Chromosome"/>
</dbReference>
<dbReference type="KEGG" id="abs:AZOBR_100100"/>
<proteinExistence type="predicted"/>
<protein>
    <submittedName>
        <fullName evidence="1">Uncharacterized protein</fullName>
    </submittedName>
</protein>